<dbReference type="GO" id="GO:0010468">
    <property type="term" value="P:regulation of gene expression"/>
    <property type="evidence" value="ECO:0007669"/>
    <property type="project" value="TreeGrafter"/>
</dbReference>
<protein>
    <submittedName>
        <fullName evidence="6">E3 ubiquitin-protein ligase Mdm2-like</fullName>
    </submittedName>
</protein>
<evidence type="ECO:0000313" key="6">
    <source>
        <dbReference type="RefSeq" id="XP_008471211.1"/>
    </source>
</evidence>
<dbReference type="GO" id="GO:0061630">
    <property type="term" value="F:ubiquitin protein ligase activity"/>
    <property type="evidence" value="ECO:0007669"/>
    <property type="project" value="TreeGrafter"/>
</dbReference>
<evidence type="ECO:0000256" key="1">
    <source>
        <dbReference type="ARBA" id="ARBA00022723"/>
    </source>
</evidence>
<evidence type="ECO:0000256" key="4">
    <source>
        <dbReference type="SAM" id="MobiDB-lite"/>
    </source>
</evidence>
<evidence type="ECO:0000256" key="3">
    <source>
        <dbReference type="ARBA" id="ARBA00022833"/>
    </source>
</evidence>
<sequence>MMTDNYRRYHYVLAPESSDESSGTDRTESVYSMQDKETEYVRDESDTCTKSDASEYTLYSIPSEKNPLLETDSSDDFIIKTEKIIVETFSQPVTSSNSGEHELESTMGSSDSELGQADYWNCAQCFKTNNNPKFHFCMKCFKLRKEMFPPKPKATKKRASAASTSANSSERRKPLAKKRKRTRSSSDHSEEEAQKTIGSSVSKSMKLDSTMKLDTFIGKFDNLKADSQTFFRGLCDEVEKIQESKRLKQDAPSESNVQNPSLDACGNTNSMTTKSLIGRFDAMNTSSQFFSNLCQSVDKVYDAAIMQDNLAGGSSSNQIAEGLGAASGGLGADEVDRRDNVTNSEVDMSALCIMCDKAPKNGAFVHMYEVHVCCCYPCARKVWKQTKKCPTCTLPASKVLKMIIS</sequence>
<dbReference type="InterPro" id="IPR036443">
    <property type="entry name" value="Znf_RanBP2_sf"/>
</dbReference>
<dbReference type="GeneID" id="103508446"/>
<dbReference type="KEGG" id="dci:103508446"/>
<evidence type="ECO:0000256" key="2">
    <source>
        <dbReference type="ARBA" id="ARBA00022771"/>
    </source>
</evidence>
<dbReference type="AlphaFoldDB" id="A0A1S3CZS2"/>
<gene>
    <name evidence="6" type="primary">LOC103508446</name>
</gene>
<dbReference type="PANTHER" id="PTHR46858:SF5">
    <property type="entry name" value="E3 UBIQUITIN-PROTEIN LIGASE APD1-RELATED"/>
    <property type="match status" value="1"/>
</dbReference>
<feature type="region of interest" description="Disordered" evidence="4">
    <location>
        <begin position="244"/>
        <end position="266"/>
    </location>
</feature>
<dbReference type="PANTHER" id="PTHR46858">
    <property type="entry name" value="OS05G0521000 PROTEIN"/>
    <property type="match status" value="1"/>
</dbReference>
<dbReference type="CDD" id="cd16646">
    <property type="entry name" value="mRING-HC-C2H2C4_MDM2-like"/>
    <property type="match status" value="1"/>
</dbReference>
<proteinExistence type="predicted"/>
<keyword evidence="5" id="KW-1185">Reference proteome</keyword>
<name>A0A1S3CZS2_DIACI</name>
<organism evidence="5 6">
    <name type="scientific">Diaphorina citri</name>
    <name type="common">Asian citrus psyllid</name>
    <dbReference type="NCBI Taxonomy" id="121845"/>
    <lineage>
        <taxon>Eukaryota</taxon>
        <taxon>Metazoa</taxon>
        <taxon>Ecdysozoa</taxon>
        <taxon>Arthropoda</taxon>
        <taxon>Hexapoda</taxon>
        <taxon>Insecta</taxon>
        <taxon>Pterygota</taxon>
        <taxon>Neoptera</taxon>
        <taxon>Paraneoptera</taxon>
        <taxon>Hemiptera</taxon>
        <taxon>Sternorrhyncha</taxon>
        <taxon>Psylloidea</taxon>
        <taxon>Psyllidae</taxon>
        <taxon>Diaphorininae</taxon>
        <taxon>Diaphorina</taxon>
    </lineage>
</organism>
<feature type="region of interest" description="Disordered" evidence="4">
    <location>
        <begin position="14"/>
        <end position="49"/>
    </location>
</feature>
<dbReference type="OMA" id="YRYCEKC"/>
<dbReference type="Gene3D" id="2.30.30.380">
    <property type="entry name" value="Zn-finger domain of Sec23/24"/>
    <property type="match status" value="1"/>
</dbReference>
<dbReference type="RefSeq" id="XP_008471211.1">
    <property type="nucleotide sequence ID" value="XM_008472989.3"/>
</dbReference>
<feature type="compositionally biased region" description="Basic and acidic residues" evidence="4">
    <location>
        <begin position="184"/>
        <end position="194"/>
    </location>
</feature>
<feature type="region of interest" description="Disordered" evidence="4">
    <location>
        <begin position="151"/>
        <end position="202"/>
    </location>
</feature>
<dbReference type="GO" id="GO:0043066">
    <property type="term" value="P:negative regulation of apoptotic process"/>
    <property type="evidence" value="ECO:0007669"/>
    <property type="project" value="TreeGrafter"/>
</dbReference>
<dbReference type="Proteomes" id="UP000079169">
    <property type="component" value="Unplaced"/>
</dbReference>
<feature type="compositionally biased region" description="Basic and acidic residues" evidence="4">
    <location>
        <begin position="23"/>
        <end position="49"/>
    </location>
</feature>
<dbReference type="SUPFAM" id="SSF90209">
    <property type="entry name" value="Ran binding protein zinc finger-like"/>
    <property type="match status" value="1"/>
</dbReference>
<reference evidence="6" key="1">
    <citation type="submission" date="2025-08" db="UniProtKB">
        <authorList>
            <consortium name="RefSeq"/>
        </authorList>
    </citation>
    <scope>IDENTIFICATION</scope>
</reference>
<keyword evidence="1" id="KW-0479">Metal-binding</keyword>
<feature type="compositionally biased region" description="Basic residues" evidence="4">
    <location>
        <begin position="174"/>
        <end position="183"/>
    </location>
</feature>
<dbReference type="GO" id="GO:0016567">
    <property type="term" value="P:protein ubiquitination"/>
    <property type="evidence" value="ECO:0007669"/>
    <property type="project" value="TreeGrafter"/>
</dbReference>
<accession>A0A1S3CZS2</accession>
<feature type="compositionally biased region" description="Polar residues" evidence="4">
    <location>
        <begin position="252"/>
        <end position="266"/>
    </location>
</feature>
<keyword evidence="3" id="KW-0862">Zinc</keyword>
<evidence type="ECO:0000313" key="5">
    <source>
        <dbReference type="Proteomes" id="UP000079169"/>
    </source>
</evidence>
<dbReference type="STRING" id="121845.A0A1S3CZS2"/>
<dbReference type="InterPro" id="IPR013083">
    <property type="entry name" value="Znf_RING/FYVE/PHD"/>
</dbReference>
<keyword evidence="2" id="KW-0863">Zinc-finger</keyword>
<dbReference type="PaxDb" id="121845-A0A1S3CZS2"/>
<dbReference type="GO" id="GO:0008270">
    <property type="term" value="F:zinc ion binding"/>
    <property type="evidence" value="ECO:0007669"/>
    <property type="project" value="UniProtKB-KW"/>
</dbReference>
<dbReference type="Gene3D" id="3.30.40.10">
    <property type="entry name" value="Zinc/RING finger domain, C3HC4 (zinc finger)"/>
    <property type="match status" value="1"/>
</dbReference>